<feature type="compositionally biased region" description="Polar residues" evidence="1">
    <location>
        <begin position="180"/>
        <end position="190"/>
    </location>
</feature>
<keyword evidence="3" id="KW-1185">Reference proteome</keyword>
<accession>A0A7J6NPG8</accession>
<comment type="caution">
    <text evidence="2">The sequence shown here is derived from an EMBL/GenBank/DDBJ whole genome shotgun (WGS) entry which is preliminary data.</text>
</comment>
<feature type="region of interest" description="Disordered" evidence="1">
    <location>
        <begin position="138"/>
        <end position="215"/>
    </location>
</feature>
<feature type="region of interest" description="Disordered" evidence="1">
    <location>
        <begin position="98"/>
        <end position="121"/>
    </location>
</feature>
<name>A0A7J6NPG8_PEROL</name>
<evidence type="ECO:0000256" key="1">
    <source>
        <dbReference type="SAM" id="MobiDB-lite"/>
    </source>
</evidence>
<evidence type="ECO:0000313" key="2">
    <source>
        <dbReference type="EMBL" id="KAF4685723.1"/>
    </source>
</evidence>
<dbReference type="AlphaFoldDB" id="A0A7J6NPG8"/>
<protein>
    <submittedName>
        <fullName evidence="2">Uncharacterized protein</fullName>
    </submittedName>
</protein>
<feature type="region of interest" description="Disordered" evidence="1">
    <location>
        <begin position="400"/>
        <end position="432"/>
    </location>
</feature>
<dbReference type="EMBL" id="JABANO010040314">
    <property type="protein sequence ID" value="KAF4685723.1"/>
    <property type="molecule type" value="Genomic_DNA"/>
</dbReference>
<evidence type="ECO:0000313" key="3">
    <source>
        <dbReference type="Proteomes" id="UP000553632"/>
    </source>
</evidence>
<reference evidence="2 3" key="1">
    <citation type="submission" date="2020-04" db="EMBL/GenBank/DDBJ databases">
        <title>Perkinsus olseni comparative genomics.</title>
        <authorList>
            <person name="Bogema D.R."/>
        </authorList>
    </citation>
    <scope>NUCLEOTIDE SEQUENCE [LARGE SCALE GENOMIC DNA]</scope>
    <source>
        <strain evidence="2 3">ATCC PRA-207</strain>
    </source>
</reference>
<sequence length="461" mass="49116">GGESCREITDSEDCLFTARLFARQRSLLVSALRVADELREDNVKLSLQLSNIRSRLERLGGEAAVKGLSAAVQARDRQIAEKDAKIVDLSARLEAMRRQAADEGSSTSLESSMISERTNLEASDTEKALLVDTQETGLSVVSGPHDGRHIRDHDVNENKEQPGTREVIERCSAVTESEDSQSPVHASTAGTVRGQGQHVRGEAMVPPPAPLLTGRDLDVTDVSMEVVEGAATVRNSTVMASEANRGLQRATPTSKVIPEPAVVAVSTPGRVSNATKLSLSATTFNGVKRRATTNVKLRNPRLDLASVAPSTDTKLSASRQPAAPVCDGGFAGVAPLPQSGDLLRAWHQNSGSLPGYDSPSVWSPQQPPMVQRHYSANATSTAGGRRKLVLQQLSGTPILTADLPRRDTPDAHSLQAGMVRPPPTLSSYIPRPPQFMNLGALSHRSTVASTTTTSRQSSAAQ</sequence>
<feature type="non-terminal residue" evidence="2">
    <location>
        <position position="1"/>
    </location>
</feature>
<organism evidence="2 3">
    <name type="scientific">Perkinsus olseni</name>
    <name type="common">Perkinsus atlanticus</name>
    <dbReference type="NCBI Taxonomy" id="32597"/>
    <lineage>
        <taxon>Eukaryota</taxon>
        <taxon>Sar</taxon>
        <taxon>Alveolata</taxon>
        <taxon>Perkinsozoa</taxon>
        <taxon>Perkinsea</taxon>
        <taxon>Perkinsida</taxon>
        <taxon>Perkinsidae</taxon>
        <taxon>Perkinsus</taxon>
    </lineage>
</organism>
<proteinExistence type="predicted"/>
<dbReference type="Proteomes" id="UP000553632">
    <property type="component" value="Unassembled WGS sequence"/>
</dbReference>
<feature type="compositionally biased region" description="Low complexity" evidence="1">
    <location>
        <begin position="103"/>
        <end position="116"/>
    </location>
</feature>
<feature type="compositionally biased region" description="Basic and acidic residues" evidence="1">
    <location>
        <begin position="145"/>
        <end position="169"/>
    </location>
</feature>
<gene>
    <name evidence="2" type="ORF">FOZ63_002962</name>
</gene>